<evidence type="ECO:0000256" key="8">
    <source>
        <dbReference type="SAM" id="Phobius"/>
    </source>
</evidence>
<dbReference type="InterPro" id="IPR003688">
    <property type="entry name" value="TraG/VirD4"/>
</dbReference>
<organism evidence="9 10">
    <name type="scientific">Actinomyces graevenitzii</name>
    <dbReference type="NCBI Taxonomy" id="55565"/>
    <lineage>
        <taxon>Bacteria</taxon>
        <taxon>Bacillati</taxon>
        <taxon>Actinomycetota</taxon>
        <taxon>Actinomycetes</taxon>
        <taxon>Actinomycetales</taxon>
        <taxon>Actinomycetaceae</taxon>
        <taxon>Actinomyces</taxon>
    </lineage>
</organism>
<protein>
    <submittedName>
        <fullName evidence="9">Type IV secretory system conjugative DNA transfer family protein</fullName>
    </submittedName>
</protein>
<evidence type="ECO:0000313" key="9">
    <source>
        <dbReference type="EMBL" id="UQF79750.1"/>
    </source>
</evidence>
<dbReference type="GO" id="GO:0005886">
    <property type="term" value="C:plasma membrane"/>
    <property type="evidence" value="ECO:0007669"/>
    <property type="project" value="UniProtKB-SubCell"/>
</dbReference>
<gene>
    <name evidence="9" type="ORF">M3I41_00250</name>
</gene>
<keyword evidence="3" id="KW-1003">Cell membrane</keyword>
<proteinExistence type="inferred from homology"/>
<evidence type="ECO:0000256" key="5">
    <source>
        <dbReference type="ARBA" id="ARBA00022989"/>
    </source>
</evidence>
<dbReference type="InterPro" id="IPR027417">
    <property type="entry name" value="P-loop_NTPase"/>
</dbReference>
<dbReference type="NCBIfam" id="NF045973">
    <property type="entry name" value="conju_CD1115"/>
    <property type="match status" value="1"/>
</dbReference>
<feature type="compositionally biased region" description="Polar residues" evidence="7">
    <location>
        <begin position="499"/>
        <end position="519"/>
    </location>
</feature>
<reference evidence="9" key="1">
    <citation type="submission" date="2022-05" db="EMBL/GenBank/DDBJ databases">
        <title>Using nanopore sequencing to obtain complete genomes from saliva samples.</title>
        <authorList>
            <person name="Baker J.L."/>
        </authorList>
    </citation>
    <scope>NUCLEOTIDE SEQUENCE</scope>
    <source>
        <strain evidence="9">JCVI-JB-Ag32</strain>
    </source>
</reference>
<dbReference type="PANTHER" id="PTHR37937:SF1">
    <property type="entry name" value="CONJUGATIVE TRANSFER: DNA TRANSPORT"/>
    <property type="match status" value="1"/>
</dbReference>
<evidence type="ECO:0000256" key="7">
    <source>
        <dbReference type="SAM" id="MobiDB-lite"/>
    </source>
</evidence>
<feature type="region of interest" description="Disordered" evidence="7">
    <location>
        <begin position="499"/>
        <end position="521"/>
    </location>
</feature>
<accession>A0A9E7AG32</accession>
<evidence type="ECO:0000256" key="3">
    <source>
        <dbReference type="ARBA" id="ARBA00022475"/>
    </source>
</evidence>
<keyword evidence="5 8" id="KW-1133">Transmembrane helix</keyword>
<comment type="similarity">
    <text evidence="2">Belongs to the VirD4/TraG family.</text>
</comment>
<evidence type="ECO:0000313" key="10">
    <source>
        <dbReference type="Proteomes" id="UP000830236"/>
    </source>
</evidence>
<keyword evidence="4 8" id="KW-0812">Transmembrane</keyword>
<evidence type="ECO:0000256" key="2">
    <source>
        <dbReference type="ARBA" id="ARBA00008806"/>
    </source>
</evidence>
<feature type="transmembrane region" description="Helical" evidence="8">
    <location>
        <begin position="55"/>
        <end position="80"/>
    </location>
</feature>
<dbReference type="PANTHER" id="PTHR37937">
    <property type="entry name" value="CONJUGATIVE TRANSFER: DNA TRANSPORT"/>
    <property type="match status" value="1"/>
</dbReference>
<dbReference type="EMBL" id="CP097095">
    <property type="protein sequence ID" value="UQF79750.1"/>
    <property type="molecule type" value="Genomic_DNA"/>
</dbReference>
<dbReference type="Proteomes" id="UP000830236">
    <property type="component" value="Chromosome"/>
</dbReference>
<sequence length="592" mass="66075">MSKGKIFFASILAVLAWWCANKVTWQVRTDQEAGRDFSQVIDRFTLDLTAHPLHISFAGADVLAGFGGIALVLLIALYMYGARKPTRPGEEQGSARWAKPSEARKFVGDRKTDMLFTRTESLNLDSRKTQRNLNALIIGSSGSGKSRYYVMPNLAQANTSFLVTDPKGEVQRAMGQRLKDKGYEIRSLNLIDFDRSDTFNPLRYFNPEQAEVDCAILVENLITNTSGQKPSGGSDFWEKAERALLTAFVSYIYFTKGAQGTLIDVVDMLAKMQASEENEEATSEIDAIFSVAKECVEVFDQNPDEYDEEATIMLNGLRFACSQYNIYTQGAGETKKSIIISLGVRMAPLHMAQLRRILGSDTIDADQVGKRRSAIFLVIPDSHQAFSFIASIFYELFFERNMYLADHNPSGRLEVPVQCFMDEFANIGKLPSFERKIAVIRSRGISTSIIMQTYAQGKSLYKDDWETIVGNCDSLLFLGGNEPSTTEFISKRLGKETIISQDTSEQKGTNGSWSRSLRSQGRELMTPDEIGRLDGGTCLYLLRGIPPFKSRKLQAPETGFFEYIPVASIAEMQEVPSEEVGSGWLNVQPTMD</sequence>
<dbReference type="InterPro" id="IPR051539">
    <property type="entry name" value="T4SS-coupling_protein"/>
</dbReference>
<dbReference type="Pfam" id="PF02534">
    <property type="entry name" value="T4SS-DNA_transf"/>
    <property type="match status" value="1"/>
</dbReference>
<evidence type="ECO:0000256" key="1">
    <source>
        <dbReference type="ARBA" id="ARBA00004651"/>
    </source>
</evidence>
<keyword evidence="6 8" id="KW-0472">Membrane</keyword>
<name>A0A9E7AG32_9ACTO</name>
<evidence type="ECO:0000256" key="4">
    <source>
        <dbReference type="ARBA" id="ARBA00022692"/>
    </source>
</evidence>
<dbReference type="Gene3D" id="3.40.50.300">
    <property type="entry name" value="P-loop containing nucleotide triphosphate hydrolases"/>
    <property type="match status" value="2"/>
</dbReference>
<comment type="subcellular location">
    <subcellularLocation>
        <location evidence="1">Cell membrane</location>
        <topology evidence="1">Multi-pass membrane protein</topology>
    </subcellularLocation>
</comment>
<dbReference type="KEGG" id="agh:M3I41_00250"/>
<dbReference type="AlphaFoldDB" id="A0A9E7AG32"/>
<evidence type="ECO:0000256" key="6">
    <source>
        <dbReference type="ARBA" id="ARBA00023136"/>
    </source>
</evidence>
<dbReference type="CDD" id="cd01127">
    <property type="entry name" value="TrwB_TraG_TraD_VirD4"/>
    <property type="match status" value="1"/>
</dbReference>
<dbReference type="SUPFAM" id="SSF52540">
    <property type="entry name" value="P-loop containing nucleoside triphosphate hydrolases"/>
    <property type="match status" value="1"/>
</dbReference>